<dbReference type="EMBL" id="CP104965">
    <property type="protein sequence ID" value="UXN71407.1"/>
    <property type="molecule type" value="Genomic_DNA"/>
</dbReference>
<feature type="region of interest" description="Disordered" evidence="1">
    <location>
        <begin position="92"/>
        <end position="126"/>
    </location>
</feature>
<evidence type="ECO:0000313" key="2">
    <source>
        <dbReference type="EMBL" id="UXN71407.1"/>
    </source>
</evidence>
<dbReference type="Proteomes" id="UP001061862">
    <property type="component" value="Chromosome"/>
</dbReference>
<keyword evidence="3" id="KW-1185">Reference proteome</keyword>
<protein>
    <submittedName>
        <fullName evidence="2">Uncharacterized protein</fullName>
    </submittedName>
</protein>
<name>A0ABY6CGP2_9HYPH</name>
<proteinExistence type="predicted"/>
<dbReference type="RefSeq" id="WP_113123349.1">
    <property type="nucleotide sequence ID" value="NZ_CP104965.1"/>
</dbReference>
<gene>
    <name evidence="2" type="ORF">N8A98_09595</name>
</gene>
<reference evidence="2 3" key="1">
    <citation type="submission" date="2022-09" db="EMBL/GenBank/DDBJ databases">
        <title>Interaction between co-microsymbionts with complementary sets of symbiotic genes in legume-rhizobium systems.</title>
        <authorList>
            <person name="Safronova V."/>
            <person name="Sazanova A."/>
            <person name="Afonin A."/>
            <person name="Chirak E."/>
        </authorList>
    </citation>
    <scope>NUCLEOTIDE SEQUENCE [LARGE SCALE GENOMIC DNA]</scope>
    <source>
        <strain evidence="2 3">A18/4-1</strain>
    </source>
</reference>
<evidence type="ECO:0000313" key="3">
    <source>
        <dbReference type="Proteomes" id="UP001061862"/>
    </source>
</evidence>
<accession>A0ABY6CGP2</accession>
<evidence type="ECO:0000256" key="1">
    <source>
        <dbReference type="SAM" id="MobiDB-lite"/>
    </source>
</evidence>
<organism evidence="2 3">
    <name type="scientific">Devosia neptuniae</name>
    <dbReference type="NCBI Taxonomy" id="191302"/>
    <lineage>
        <taxon>Bacteria</taxon>
        <taxon>Pseudomonadati</taxon>
        <taxon>Pseudomonadota</taxon>
        <taxon>Alphaproteobacteria</taxon>
        <taxon>Hyphomicrobiales</taxon>
        <taxon>Devosiaceae</taxon>
        <taxon>Devosia</taxon>
    </lineage>
</organism>
<sequence length="126" mass="13501">MARTLTSHGEIRQWAEARGGNPMLMETPDGTGSRTLLQLTFGQHAINTDGNEGPDRIGGFQLVSWDDWFAALDAAKLALRVSDDLAGGNEAEFEFVPREGGDNTSEAGKKPAAISIQSPNKDDRAS</sequence>